<proteinExistence type="predicted"/>
<organism evidence="2 3">
    <name type="scientific">Rehmannia glutinosa</name>
    <name type="common">Chinese foxglove</name>
    <dbReference type="NCBI Taxonomy" id="99300"/>
    <lineage>
        <taxon>Eukaryota</taxon>
        <taxon>Viridiplantae</taxon>
        <taxon>Streptophyta</taxon>
        <taxon>Embryophyta</taxon>
        <taxon>Tracheophyta</taxon>
        <taxon>Spermatophyta</taxon>
        <taxon>Magnoliopsida</taxon>
        <taxon>eudicotyledons</taxon>
        <taxon>Gunneridae</taxon>
        <taxon>Pentapetalae</taxon>
        <taxon>asterids</taxon>
        <taxon>lamiids</taxon>
        <taxon>Lamiales</taxon>
        <taxon>Orobanchaceae</taxon>
        <taxon>Rehmannieae</taxon>
        <taxon>Rehmannia</taxon>
    </lineage>
</organism>
<evidence type="ECO:0000313" key="3">
    <source>
        <dbReference type="Proteomes" id="UP001318860"/>
    </source>
</evidence>
<dbReference type="EMBL" id="JABTTQ020000006">
    <property type="protein sequence ID" value="KAK6152620.1"/>
    <property type="molecule type" value="Genomic_DNA"/>
</dbReference>
<feature type="compositionally biased region" description="Polar residues" evidence="1">
    <location>
        <begin position="1"/>
        <end position="14"/>
    </location>
</feature>
<comment type="caution">
    <text evidence="2">The sequence shown here is derived from an EMBL/GenBank/DDBJ whole genome shotgun (WGS) entry which is preliminary data.</text>
</comment>
<sequence>MQGSSTAKSPSSHIASDYIKNPHPAPQVPSQIPTEFPAYSAVGSRDTSELKITHTSGSEFPLSENVQESQPPSSTPDMLQNYSLRHQMLSTRNAETDGSVKNFPLKYDNVSNQHSIANARELFLSGQHAGVKDRSKSDPYAVSRLGARNLQQMDIFRRNDTANRSIGGNDGSNLTYQSQISLQMAPSWFKHYETLKNGQMLPMYDTRAAINAARMNLGNLQESSSIMKVNLANAGQGSGVCPSTVATSMACKQLNPPCVLPSDVTHQKLVVSIPKKRKLAALDLVPWHKEVNHEQSRIQDIRSIYVNNEAEVVEELLPVNRAKRRLISTTQLMQQVFRPAPAVILCSDASANCDYVAYFAARFALGDAWGLTGQLASDINSMTPGKLKTSTRTNGCEFSKIVEAFINQVKKLEADISRVGKSLSFVDIKVEAQELEKFSIINRFAKFHIRAHPITVDPASSSGTTTVHKTNPQRYVVPHPMPRIVPEGIDCLSL</sequence>
<evidence type="ECO:0000313" key="2">
    <source>
        <dbReference type="EMBL" id="KAK6152620.1"/>
    </source>
</evidence>
<dbReference type="PANTHER" id="PTHR31267">
    <property type="entry name" value="DENTIN SIALOPHOSPHOPROTEIN-LIKE PROTEIN"/>
    <property type="match status" value="1"/>
</dbReference>
<dbReference type="PANTHER" id="PTHR31267:SF2">
    <property type="entry name" value="EXPRESSED PROTEIN"/>
    <property type="match status" value="1"/>
</dbReference>
<evidence type="ECO:0000256" key="1">
    <source>
        <dbReference type="SAM" id="MobiDB-lite"/>
    </source>
</evidence>
<protein>
    <submittedName>
        <fullName evidence="2">Uncharacterized protein</fullName>
    </submittedName>
</protein>
<dbReference type="Proteomes" id="UP001318860">
    <property type="component" value="Unassembled WGS sequence"/>
</dbReference>
<name>A0ABR0X2F1_REHGL</name>
<gene>
    <name evidence="2" type="ORF">DH2020_012259</name>
</gene>
<reference evidence="2 3" key="1">
    <citation type="journal article" date="2021" name="Comput. Struct. Biotechnol. J.">
        <title>De novo genome assembly of the potent medicinal plant Rehmannia glutinosa using nanopore technology.</title>
        <authorList>
            <person name="Ma L."/>
            <person name="Dong C."/>
            <person name="Song C."/>
            <person name="Wang X."/>
            <person name="Zheng X."/>
            <person name="Niu Y."/>
            <person name="Chen S."/>
            <person name="Feng W."/>
        </authorList>
    </citation>
    <scope>NUCLEOTIDE SEQUENCE [LARGE SCALE GENOMIC DNA]</scope>
    <source>
        <strain evidence="2">DH-2019</strain>
    </source>
</reference>
<keyword evidence="3" id="KW-1185">Reference proteome</keyword>
<feature type="compositionally biased region" description="Polar residues" evidence="1">
    <location>
        <begin position="53"/>
        <end position="78"/>
    </location>
</feature>
<feature type="region of interest" description="Disordered" evidence="1">
    <location>
        <begin position="1"/>
        <end position="78"/>
    </location>
</feature>
<accession>A0ABR0X2F1</accession>